<dbReference type="PANTHER" id="PTHR10380">
    <property type="entry name" value="CUTICLE PROTEIN"/>
    <property type="match status" value="1"/>
</dbReference>
<dbReference type="Pfam" id="PF00379">
    <property type="entry name" value="Chitin_bind_4"/>
    <property type="match status" value="1"/>
</dbReference>
<feature type="signal peptide" evidence="3">
    <location>
        <begin position="1"/>
        <end position="18"/>
    </location>
</feature>
<name>A0ABD0T9Z9_LOXSC</name>
<dbReference type="PROSITE" id="PS51155">
    <property type="entry name" value="CHIT_BIND_RR_2"/>
    <property type="match status" value="1"/>
</dbReference>
<evidence type="ECO:0000256" key="1">
    <source>
        <dbReference type="ARBA" id="ARBA00022729"/>
    </source>
</evidence>
<dbReference type="PRINTS" id="PR00947">
    <property type="entry name" value="CUTICLE"/>
</dbReference>
<comment type="caution">
    <text evidence="4">The sequence shown here is derived from an EMBL/GenBank/DDBJ whole genome shotgun (WGS) entry which is preliminary data.</text>
</comment>
<evidence type="ECO:0000256" key="2">
    <source>
        <dbReference type="PROSITE-ProRule" id="PRU00497"/>
    </source>
</evidence>
<proteinExistence type="predicted"/>
<evidence type="ECO:0000256" key="3">
    <source>
        <dbReference type="SAM" id="SignalP"/>
    </source>
</evidence>
<dbReference type="Proteomes" id="UP001549921">
    <property type="component" value="Unassembled WGS sequence"/>
</dbReference>
<gene>
    <name evidence="4" type="ORF">ABMA28_015487</name>
</gene>
<reference evidence="4 5" key="1">
    <citation type="submission" date="2024-06" db="EMBL/GenBank/DDBJ databases">
        <title>A chromosome-level genome assembly of beet webworm, Loxostege sticticalis.</title>
        <authorList>
            <person name="Zhang Y."/>
        </authorList>
    </citation>
    <scope>NUCLEOTIDE SEQUENCE [LARGE SCALE GENOMIC DNA]</scope>
    <source>
        <strain evidence="4">AQ028</strain>
        <tissue evidence="4">Male pupae</tissue>
    </source>
</reference>
<dbReference type="GO" id="GO:0042302">
    <property type="term" value="F:structural constituent of cuticle"/>
    <property type="evidence" value="ECO:0007669"/>
    <property type="project" value="UniProtKB-UniRule"/>
</dbReference>
<sequence>MENLHSVVFLICSLGSQARVLTSQRQSRLSLAEPMPSYYFTNIDGHPGTYAFGYDVQDPQTGNTQFRTEERYPNGTVVGSYGYVDASGRPHRYRYVADERGYRLMTDTPHQAMNPRPFQETIMEPSITWSRPKIPHRNTPSKSYLTRIPIKKNNVNQNTLLYPPSYYGSYE</sequence>
<dbReference type="AlphaFoldDB" id="A0ABD0T9Z9"/>
<organism evidence="4 5">
    <name type="scientific">Loxostege sticticalis</name>
    <name type="common">Beet webworm moth</name>
    <dbReference type="NCBI Taxonomy" id="481309"/>
    <lineage>
        <taxon>Eukaryota</taxon>
        <taxon>Metazoa</taxon>
        <taxon>Ecdysozoa</taxon>
        <taxon>Arthropoda</taxon>
        <taxon>Hexapoda</taxon>
        <taxon>Insecta</taxon>
        <taxon>Pterygota</taxon>
        <taxon>Neoptera</taxon>
        <taxon>Endopterygota</taxon>
        <taxon>Lepidoptera</taxon>
        <taxon>Glossata</taxon>
        <taxon>Ditrysia</taxon>
        <taxon>Pyraloidea</taxon>
        <taxon>Crambidae</taxon>
        <taxon>Pyraustinae</taxon>
        <taxon>Loxostege</taxon>
    </lineage>
</organism>
<protein>
    <recommendedName>
        <fullName evidence="6">Cuticle protein 6</fullName>
    </recommendedName>
</protein>
<keyword evidence="1 3" id="KW-0732">Signal</keyword>
<dbReference type="PANTHER" id="PTHR10380:SF224">
    <property type="entry name" value="CUTICULAR PROTEIN 12A"/>
    <property type="match status" value="1"/>
</dbReference>
<evidence type="ECO:0000313" key="4">
    <source>
        <dbReference type="EMBL" id="KAL0840197.1"/>
    </source>
</evidence>
<feature type="chain" id="PRO_5044748475" description="Cuticle protein 6" evidence="3">
    <location>
        <begin position="19"/>
        <end position="171"/>
    </location>
</feature>
<dbReference type="EMBL" id="JBEDNZ010000007">
    <property type="protein sequence ID" value="KAL0840197.1"/>
    <property type="molecule type" value="Genomic_DNA"/>
</dbReference>
<evidence type="ECO:0000313" key="5">
    <source>
        <dbReference type="Proteomes" id="UP001549921"/>
    </source>
</evidence>
<accession>A0ABD0T9Z9</accession>
<keyword evidence="2" id="KW-0193">Cuticle</keyword>
<dbReference type="InterPro" id="IPR050468">
    <property type="entry name" value="Cuticle_Struct_Prot"/>
</dbReference>
<evidence type="ECO:0008006" key="6">
    <source>
        <dbReference type="Google" id="ProtNLM"/>
    </source>
</evidence>
<dbReference type="InterPro" id="IPR000618">
    <property type="entry name" value="Insect_cuticle"/>
</dbReference>